<proteinExistence type="predicted"/>
<sequence length="96" mass="11018">MTEILHERIEQCVSELKSDIHVLSKYIHTENNLGFFFSADCTGLTKADCAHQFIIDSLMKKGLSEEALAKIPQEIDELTKLFLWEIALDTLDPRCY</sequence>
<gene>
    <name evidence="1" type="ORF">F9817_18345</name>
</gene>
<evidence type="ECO:0000313" key="1">
    <source>
        <dbReference type="EMBL" id="MZI95142.1"/>
    </source>
</evidence>
<organism evidence="1 2">
    <name type="scientific">Vibrio eleionomae</name>
    <dbReference type="NCBI Taxonomy" id="2653505"/>
    <lineage>
        <taxon>Bacteria</taxon>
        <taxon>Pseudomonadati</taxon>
        <taxon>Pseudomonadota</taxon>
        <taxon>Gammaproteobacteria</taxon>
        <taxon>Vibrionales</taxon>
        <taxon>Vibrionaceae</taxon>
        <taxon>Vibrio</taxon>
    </lineage>
</organism>
<reference evidence="1 2" key="1">
    <citation type="submission" date="2019-10" db="EMBL/GenBank/DDBJ databases">
        <title>Vibrio sp. nov. isolated from a shrimp pond.</title>
        <authorList>
            <person name="Gomez-Gil B."/>
            <person name="Enciso-Ibarra J."/>
            <person name="Enciso-Ibarra K."/>
            <person name="Bolan-Mejia C."/>
        </authorList>
    </citation>
    <scope>NUCLEOTIDE SEQUENCE [LARGE SCALE GENOMIC DNA]</scope>
    <source>
        <strain evidence="1 2">CAIM 722</strain>
    </source>
</reference>
<comment type="caution">
    <text evidence="1">The sequence shown here is derived from an EMBL/GenBank/DDBJ whole genome shotgun (WGS) entry which is preliminary data.</text>
</comment>
<keyword evidence="2" id="KW-1185">Reference proteome</keyword>
<name>A0A7X4LNY5_9VIBR</name>
<dbReference type="AlphaFoldDB" id="A0A7X4LNY5"/>
<dbReference type="Proteomes" id="UP000462621">
    <property type="component" value="Unassembled WGS sequence"/>
</dbReference>
<dbReference type="RefSeq" id="WP_161157622.1">
    <property type="nucleotide sequence ID" value="NZ_WEKT01000046.1"/>
</dbReference>
<accession>A0A7X4LNY5</accession>
<evidence type="ECO:0000313" key="2">
    <source>
        <dbReference type="Proteomes" id="UP000462621"/>
    </source>
</evidence>
<dbReference type="EMBL" id="WEKT01000046">
    <property type="protein sequence ID" value="MZI95142.1"/>
    <property type="molecule type" value="Genomic_DNA"/>
</dbReference>
<protein>
    <submittedName>
        <fullName evidence="1">Uncharacterized protein</fullName>
    </submittedName>
</protein>